<feature type="region of interest" description="Disordered" evidence="3">
    <location>
        <begin position="1478"/>
        <end position="1527"/>
    </location>
</feature>
<feature type="region of interest" description="Disordered" evidence="3">
    <location>
        <begin position="991"/>
        <end position="1015"/>
    </location>
</feature>
<dbReference type="SUPFAM" id="SSF56672">
    <property type="entry name" value="DNA/RNA polymerases"/>
    <property type="match status" value="1"/>
</dbReference>
<dbReference type="Gene3D" id="3.30.420.10">
    <property type="entry name" value="Ribonuclease H-like superfamily/Ribonuclease H"/>
    <property type="match status" value="1"/>
</dbReference>
<feature type="region of interest" description="Disordered" evidence="3">
    <location>
        <begin position="810"/>
        <end position="832"/>
    </location>
</feature>
<dbReference type="InterPro" id="IPR025724">
    <property type="entry name" value="GAG-pre-integrase_dom"/>
</dbReference>
<reference evidence="5" key="1">
    <citation type="journal article" date="2022" name="Int. J. Mol. Sci.">
        <title>Draft Genome of Tanacetum Coccineum: Genomic Comparison of Closely Related Tanacetum-Family Plants.</title>
        <authorList>
            <person name="Yamashiro T."/>
            <person name="Shiraishi A."/>
            <person name="Nakayama K."/>
            <person name="Satake H."/>
        </authorList>
    </citation>
    <scope>NUCLEOTIDE SEQUENCE</scope>
</reference>
<name>A0ABQ5BU64_9ASTR</name>
<keyword evidence="1" id="KW-0645">Protease</keyword>
<reference evidence="5" key="2">
    <citation type="submission" date="2022-01" db="EMBL/GenBank/DDBJ databases">
        <authorList>
            <person name="Yamashiro T."/>
            <person name="Shiraishi A."/>
            <person name="Satake H."/>
            <person name="Nakayama K."/>
        </authorList>
    </citation>
    <scope>NUCLEOTIDE SEQUENCE</scope>
</reference>
<keyword evidence="1" id="KW-0064">Aspartyl protease</keyword>
<organism evidence="5 6">
    <name type="scientific">Tanacetum coccineum</name>
    <dbReference type="NCBI Taxonomy" id="301880"/>
    <lineage>
        <taxon>Eukaryota</taxon>
        <taxon>Viridiplantae</taxon>
        <taxon>Streptophyta</taxon>
        <taxon>Embryophyta</taxon>
        <taxon>Tracheophyta</taxon>
        <taxon>Spermatophyta</taxon>
        <taxon>Magnoliopsida</taxon>
        <taxon>eudicotyledons</taxon>
        <taxon>Gunneridae</taxon>
        <taxon>Pentapetalae</taxon>
        <taxon>asterids</taxon>
        <taxon>campanulids</taxon>
        <taxon>Asterales</taxon>
        <taxon>Asteraceae</taxon>
        <taxon>Asteroideae</taxon>
        <taxon>Anthemideae</taxon>
        <taxon>Anthemidinae</taxon>
        <taxon>Tanacetum</taxon>
    </lineage>
</organism>
<feature type="region of interest" description="Disordered" evidence="3">
    <location>
        <begin position="2204"/>
        <end position="2288"/>
    </location>
</feature>
<dbReference type="InterPro" id="IPR013103">
    <property type="entry name" value="RVT_2"/>
</dbReference>
<keyword evidence="1" id="KW-0378">Hydrolase</keyword>
<evidence type="ECO:0000256" key="2">
    <source>
        <dbReference type="SAM" id="Coils"/>
    </source>
</evidence>
<evidence type="ECO:0000313" key="5">
    <source>
        <dbReference type="EMBL" id="GJT17401.1"/>
    </source>
</evidence>
<sequence length="3180" mass="355785">MGLWYSKDTDISLTAYADADQAGCQDTRHSTSGSAQFLGYRVTTINRLFPLARTFQLDWECDGFASLETISAIEVLWEWRGIANMDFIKLGGSSRVLSDFAEKYGSKNRVLAGFGIGGKSGKEKVYKLGCDRERCKDLSRAGPTSGIRAWREPLLKKLYFYNTMTSQNPSQTYPMPSPIVSSFTFPSTTKPVFLASTSEPVFESPNHTQPSKTTQSQQLQQYHTTIVSNNNVKFPYLKKEEYETWALKIEYWIMNSDHNLWNIVLNGNNRKRIGRDPKGNIMILPPVSIEEQIAIQRETKAKTILLQSLPEDHMADFHHLDDARDIWLAVKARFGGNDESKKMRKSMLKQEFSDFRVSELEGLHKGYDRFQKILSQLNQMQAKPDNEDCNMKFLRALLSSWSQVAITLKTKGGLDYLSFDDIYNKLRTLEIDVKGGSSYDSRGTSIPTYLAFISAASTNSKMSYPDQSHSTIFTCASSSPTASSNVMENVLHSFVAESDPQQQITYEDFDQIGKIDLEELDIKWKMAMLSVRINRFEKKARRKMKFNNTDAARYSSFKLKELDKTEELKALLSVDSMLNWSDHEGEDMEIGAAQVYGMIAGAEEDATGNATGDVADDVSNAAVEFALMGISSQVQTCPFGCEHLYAELKKEFDNVEVQYKECYIQVQAYKSTLQTLEQQKGWYQNNQLALEEKIRILTANLENTTNMLKYTEKLNEQAKLEKMNDKVQLEESKARFDKWKDSSKNLDKLIHSSMSSRSKFGLGFGETFGSDEVFDPSAPSIFDTTPEDIAEKPLYDRFVKDVGMHAVPPPLTGTFMPPSNNPDLDDTQFTYGSKSNNYVETNSVSNDFVSCDNSDKSSDSKTTDFASCVSNVKSSSSKTNEPLASTPSSVDFKTVSETADQQSNSTNDDSSCSFKENVKPPRHLCNKSGINSRSFCKRKSFGSKTCFVCGSKFHLIKDCDFYEKQLELHNTPMWTNVVDIPSFVPKAASVPAGSRNGPTSVPAGRTFSAGWKNNNARPMTRPTSHYFQHFHMPGFYNQMSMDEGRWGTENPHKNRDLGIVDSGCSRSMTGNKEKLDDFVKIVGGTVTFGGGDGKITGKGTIRTSKLNFENVYYVEELQNFNLFSVSQICDTKNKVLFTNKECLVLSKEFQLPENSQVVLRIPRRHNLYCFNLSDIQPERDVTCLLAKASLEESTKWHRRMAHVNFKNMNKLAKHGLVNGLPSKLFTNEHNCVACNKGKQHKASYKAITAVSTISAPLQLLHMDLFGPTSIRSIDHKRDYSNARTPQQNGVAERKNRTLIEAARTMLADSKLPTMFWTEAVSTACYVLNRVLLTKPHNKTPYELVSGKVPNISHLKPFGCLVTILNTSDHLGKFEGKADEGFIVGYAAHSKAYRVYNLSSKKIEETLNLRYLEDKPNVQGLGHEWYFDLDYLTDSLGYTRFKTNQPAGTKVNELLTGAGGGCDLATSRNRVPAGKVVSAAGVTDGPTDPSTPVCTPVHTDATSLPPGHSLGSSEHSSRYPSPSDLANSMSTYSEMEDIHHHPDSGIFSSSSYDDDFGGTVTNLAPSIVVDSVPTKRVNTIHPQSQILGDLTSPVQTRGTLQKSKFGASAFVSYVHAQQRNNHTDYLHCLFACFLSQLEPSSVAQALNDPAWIEAMQEEMQQFVNQEVWKLVPLPDGKIAIGTKWILKNKRDARGIVVRNKARLVAQGHRQEEGIDYDEVFAPVARIEAIRLFLAFASYMGFMVYQMDVKSAFLYGEIEEEVYVTQPKGFEDPHFPKHVYRVVKALYGLHQAPRAWYARLSTFLLKHNYRRGTIDKTLFIKKNSRDIILVQVYVDDIIFGSTNKAWCDEFEVLMKGEFEMSAMGELTFFLGLQVKQEPDGIFISQDKYVQDMLKKFDMESVRPATTPFEASKPKSKDEPDDAVNVHLYRSMIGSLMYLTASRPDIQFAVSACSRHQVTPLTSNLNAVKKIFKYLKGQPKLGLWYPKYSPFVLEAYSDSDYAGSHGDRKSTTGGCQFLDKRLISWQCKKQTIVATSSTEAEYVAAANCCGQVGFLEKPKGSADYHQVLDFLRSSHIRMDNMGYPTEGKLTFHKNKFSPQWRFIVHTIMHCLNTKSGSWDQFGSSLATALICLTEGRKFNWSSYIFKGMVNNITNPKKFLMFPRFLQMILNIETRNSKQYHAFKLTTGESSGEAEPTIPHIVPETLTEPAHSHDQASSPPRPTTIPASAQENEQGPFSDPNPASSSRPHASEPKQFTSTNVEDDVFGGSFDISPPRSTEAPPAGTTSGGAEDPDKLTALCSLVNSLVQKIDSQASDLKAHKLVFKEVVGKLVKKVKELEDKLKGRKRKFVMTESDIEEEEEQDVDPLIKLAKAAATAADDSAVPTGGSNEDDIPPSSSIPSDAFAGGSAIPPDVTTGPTDAPSDKGKSPMLEEEPPVRERSFRQREEDRLGAEAARRLYEEEQAELAREREEQKQKRQKDVLESAKYYTDADWNEIMGQVHANQGLSADLLGPDVNEDNFAERMVAIIAERRRKFAAQRFQDKRNKPMTYAQQRDYMRTFVKNQSSTIYTTGWTMKHVRSFSDDQLKDEFDKIRHAVANLQSQHLRRSLKRQGADLEQPDSKKSKSTEPQKTFVPAASRPSSAGVTPDVHQSPFVDTPPATPPHSPKASSHPDVTPDTSKQPSVAPTPPSGFSATPTVTRTSGPRTRNQSSAAGIKTYSTRRKSLGSRKMSSSEVDLNAADTFFIKVLCDDDSDGDTNPHYWHAFAAWEIVPTGLGDVNALYFTDKSSKYFTHLREILYLLDRQDLSKLYGMVVKHYEAKPIAGAGMMLWGDLHVLFESVEGGSSVEVWADQKDWVVRSWRLFPFAGVHVLETFSGTVLYMFADTPYPLSASTMKKMLKHKLEVEINGIGNDMTHAEQLIAFIKNRLAVLTSPEQTATGKDASNPFLAVMTCQKSYSSSTYYDSCSESGKWFQSSMDLTLSGPCFDADFLVADSTYLKIGFGVSLKMLLFNPLVLSTQDLSRNLKLTMSNSSLGEDFPTGKDNSIVSTGSTKVIPAGRTILFLSKDHRMRSTQTTRVKGVVYSFKFEVKFEIDHENKARLFANGNSKKTGVNYHETFNQVDKPSTICTVLCLATFGHWHVRCRECFYTWFLSALEPQYVYGTMDNGLRIYSSSTSSLVSYSDAD</sequence>
<protein>
    <submittedName>
        <fullName evidence="5">Ribonuclease H-like domain-containing protein</fullName>
    </submittedName>
</protein>
<feature type="compositionally biased region" description="Polar residues" evidence="3">
    <location>
        <begin position="2221"/>
        <end position="2256"/>
    </location>
</feature>
<evidence type="ECO:0000313" key="6">
    <source>
        <dbReference type="Proteomes" id="UP001151760"/>
    </source>
</evidence>
<feature type="compositionally biased region" description="Basic and acidic residues" evidence="3">
    <location>
        <begin position="2431"/>
        <end position="2445"/>
    </location>
</feature>
<dbReference type="InterPro" id="IPR043502">
    <property type="entry name" value="DNA/RNA_pol_sf"/>
</dbReference>
<proteinExistence type="predicted"/>
<dbReference type="Pfam" id="PF25597">
    <property type="entry name" value="SH3_retrovirus"/>
    <property type="match status" value="1"/>
</dbReference>
<accession>A0ABQ5BU64</accession>
<comment type="caution">
    <text evidence="5">The sequence shown here is derived from an EMBL/GenBank/DDBJ whole genome shotgun (WGS) entry which is preliminary data.</text>
</comment>
<evidence type="ECO:0000256" key="3">
    <source>
        <dbReference type="SAM" id="MobiDB-lite"/>
    </source>
</evidence>
<feature type="region of interest" description="Disordered" evidence="3">
    <location>
        <begin position="2374"/>
        <end position="2445"/>
    </location>
</feature>
<feature type="compositionally biased region" description="Low complexity" evidence="3">
    <location>
        <begin position="900"/>
        <end position="913"/>
    </location>
</feature>
<keyword evidence="2" id="KW-0175">Coiled coil</keyword>
<dbReference type="Pfam" id="PF07727">
    <property type="entry name" value="RVT_2"/>
    <property type="match status" value="1"/>
</dbReference>
<dbReference type="InterPro" id="IPR012337">
    <property type="entry name" value="RNaseH-like_sf"/>
</dbReference>
<keyword evidence="6" id="KW-1185">Reference proteome</keyword>
<dbReference type="InterPro" id="IPR057670">
    <property type="entry name" value="SH3_retrovirus"/>
</dbReference>
<feature type="region of interest" description="Disordered" evidence="3">
    <location>
        <begin position="2599"/>
        <end position="2727"/>
    </location>
</feature>
<feature type="compositionally biased region" description="Polar residues" evidence="3">
    <location>
        <begin position="2672"/>
        <end position="2708"/>
    </location>
</feature>
<feature type="compositionally biased region" description="Polar residues" evidence="3">
    <location>
        <begin position="879"/>
        <end position="899"/>
    </location>
</feature>
<feature type="compositionally biased region" description="Low complexity" evidence="3">
    <location>
        <begin position="1511"/>
        <end position="1522"/>
    </location>
</feature>
<dbReference type="SUPFAM" id="SSF53098">
    <property type="entry name" value="Ribonuclease H-like"/>
    <property type="match status" value="1"/>
</dbReference>
<dbReference type="PANTHER" id="PTHR11439:SF495">
    <property type="entry name" value="REVERSE TRANSCRIPTASE, RNA-DEPENDENT DNA POLYMERASE-RELATED"/>
    <property type="match status" value="1"/>
</dbReference>
<dbReference type="Proteomes" id="UP001151760">
    <property type="component" value="Unassembled WGS sequence"/>
</dbReference>
<dbReference type="CDD" id="cd09272">
    <property type="entry name" value="RNase_HI_RT_Ty1"/>
    <property type="match status" value="1"/>
</dbReference>
<feature type="compositionally biased region" description="Basic and acidic residues" evidence="3">
    <location>
        <begin position="2615"/>
        <end position="2624"/>
    </location>
</feature>
<dbReference type="InterPro" id="IPR036397">
    <property type="entry name" value="RNaseH_sf"/>
</dbReference>
<feature type="coiled-coil region" evidence="2">
    <location>
        <begin position="2448"/>
        <end position="2475"/>
    </location>
</feature>
<evidence type="ECO:0000259" key="4">
    <source>
        <dbReference type="PROSITE" id="PS50994"/>
    </source>
</evidence>
<dbReference type="Pfam" id="PF22936">
    <property type="entry name" value="Pol_BBD"/>
    <property type="match status" value="1"/>
</dbReference>
<gene>
    <name evidence="5" type="ORF">Tco_0876107</name>
</gene>
<feature type="domain" description="Integrase catalytic" evidence="4">
    <location>
        <begin position="1279"/>
        <end position="1348"/>
    </location>
</feature>
<dbReference type="PROSITE" id="PS50994">
    <property type="entry name" value="INTEGRASE"/>
    <property type="match status" value="1"/>
</dbReference>
<dbReference type="EMBL" id="BQNB010013553">
    <property type="protein sequence ID" value="GJT17401.1"/>
    <property type="molecule type" value="Genomic_DNA"/>
</dbReference>
<dbReference type="Pfam" id="PF14223">
    <property type="entry name" value="Retrotran_gag_2"/>
    <property type="match status" value="1"/>
</dbReference>
<evidence type="ECO:0000256" key="1">
    <source>
        <dbReference type="ARBA" id="ARBA00022750"/>
    </source>
</evidence>
<dbReference type="InterPro" id="IPR001584">
    <property type="entry name" value="Integrase_cat-core"/>
</dbReference>
<dbReference type="InterPro" id="IPR054722">
    <property type="entry name" value="PolX-like_BBD"/>
</dbReference>
<feature type="compositionally biased region" description="Polar residues" evidence="3">
    <location>
        <begin position="817"/>
        <end position="832"/>
    </location>
</feature>
<feature type="region of interest" description="Disordered" evidence="3">
    <location>
        <begin position="872"/>
        <end position="915"/>
    </location>
</feature>
<dbReference type="Pfam" id="PF13976">
    <property type="entry name" value="gag_pre-integrs"/>
    <property type="match status" value="1"/>
</dbReference>
<dbReference type="PANTHER" id="PTHR11439">
    <property type="entry name" value="GAG-POL-RELATED RETROTRANSPOSON"/>
    <property type="match status" value="1"/>
</dbReference>